<comment type="caution">
    <text evidence="4">The sequence shown here is derived from an EMBL/GenBank/DDBJ whole genome shotgun (WGS) entry which is preliminary data.</text>
</comment>
<dbReference type="Proteomes" id="UP001172155">
    <property type="component" value="Unassembled WGS sequence"/>
</dbReference>
<evidence type="ECO:0000256" key="2">
    <source>
        <dbReference type="ARBA" id="ARBA00023157"/>
    </source>
</evidence>
<evidence type="ECO:0000259" key="3">
    <source>
        <dbReference type="PROSITE" id="PS51352"/>
    </source>
</evidence>
<sequence>MGGPVKHINSPHELKALLESTQYVIADFYADWCPPCKAIAPKYEELATQHAIPEYLAFAKINVDRVPALAQEHGINSMPSFTFFKDAKRVKVNGALKIEGADYMRLRDAAAKVGKLAQEKADAAEDLKR</sequence>
<gene>
    <name evidence="4" type="ORF">B0T18DRAFT_433740</name>
</gene>
<dbReference type="InterPro" id="IPR036249">
    <property type="entry name" value="Thioredoxin-like_sf"/>
</dbReference>
<dbReference type="InterPro" id="IPR017937">
    <property type="entry name" value="Thioredoxin_CS"/>
</dbReference>
<keyword evidence="5" id="KW-1185">Reference proteome</keyword>
<evidence type="ECO:0000313" key="5">
    <source>
        <dbReference type="Proteomes" id="UP001172155"/>
    </source>
</evidence>
<dbReference type="PROSITE" id="PS51352">
    <property type="entry name" value="THIOREDOXIN_2"/>
    <property type="match status" value="1"/>
</dbReference>
<proteinExistence type="inferred from homology"/>
<name>A0AA40F7N4_9PEZI</name>
<comment type="similarity">
    <text evidence="1">Belongs to the thioredoxin family.</text>
</comment>
<organism evidence="4 5">
    <name type="scientific">Schizothecium vesticola</name>
    <dbReference type="NCBI Taxonomy" id="314040"/>
    <lineage>
        <taxon>Eukaryota</taxon>
        <taxon>Fungi</taxon>
        <taxon>Dikarya</taxon>
        <taxon>Ascomycota</taxon>
        <taxon>Pezizomycotina</taxon>
        <taxon>Sordariomycetes</taxon>
        <taxon>Sordariomycetidae</taxon>
        <taxon>Sordariales</taxon>
        <taxon>Schizotheciaceae</taxon>
        <taxon>Schizothecium</taxon>
    </lineage>
</organism>
<dbReference type="SUPFAM" id="SSF52833">
    <property type="entry name" value="Thioredoxin-like"/>
    <property type="match status" value="1"/>
</dbReference>
<dbReference type="PANTHER" id="PTHR46115">
    <property type="entry name" value="THIOREDOXIN-LIKE PROTEIN 1"/>
    <property type="match status" value="1"/>
</dbReference>
<dbReference type="Gene3D" id="3.40.30.10">
    <property type="entry name" value="Glutaredoxin"/>
    <property type="match status" value="1"/>
</dbReference>
<evidence type="ECO:0000256" key="1">
    <source>
        <dbReference type="ARBA" id="ARBA00008987"/>
    </source>
</evidence>
<keyword evidence="2" id="KW-1015">Disulfide bond</keyword>
<dbReference type="AlphaFoldDB" id="A0AA40F7N4"/>
<reference evidence="4" key="1">
    <citation type="submission" date="2023-06" db="EMBL/GenBank/DDBJ databases">
        <title>Genome-scale phylogeny and comparative genomics of the fungal order Sordariales.</title>
        <authorList>
            <consortium name="Lawrence Berkeley National Laboratory"/>
            <person name="Hensen N."/>
            <person name="Bonometti L."/>
            <person name="Westerberg I."/>
            <person name="Brannstrom I.O."/>
            <person name="Guillou S."/>
            <person name="Cros-Aarteil S."/>
            <person name="Calhoun S."/>
            <person name="Haridas S."/>
            <person name="Kuo A."/>
            <person name="Mondo S."/>
            <person name="Pangilinan J."/>
            <person name="Riley R."/>
            <person name="LaButti K."/>
            <person name="Andreopoulos B."/>
            <person name="Lipzen A."/>
            <person name="Chen C."/>
            <person name="Yanf M."/>
            <person name="Daum C."/>
            <person name="Ng V."/>
            <person name="Clum A."/>
            <person name="Steindorff A."/>
            <person name="Ohm R."/>
            <person name="Martin F."/>
            <person name="Silar P."/>
            <person name="Natvig D."/>
            <person name="Lalanne C."/>
            <person name="Gautier V."/>
            <person name="Ament-velasquez S.L."/>
            <person name="Kruys A."/>
            <person name="Hutchinson M.I."/>
            <person name="Powell A.J."/>
            <person name="Barry K."/>
            <person name="Miller A.N."/>
            <person name="Grigoriev I.V."/>
            <person name="Debuchy R."/>
            <person name="Gladieux P."/>
            <person name="Thoren M.H."/>
            <person name="Johannesson H."/>
        </authorList>
    </citation>
    <scope>NUCLEOTIDE SEQUENCE</scope>
    <source>
        <strain evidence="4">SMH3187-1</strain>
    </source>
</reference>
<dbReference type="PROSITE" id="PS00194">
    <property type="entry name" value="THIOREDOXIN_1"/>
    <property type="match status" value="1"/>
</dbReference>
<evidence type="ECO:0000313" key="4">
    <source>
        <dbReference type="EMBL" id="KAK0752704.1"/>
    </source>
</evidence>
<dbReference type="CDD" id="cd02947">
    <property type="entry name" value="TRX_family"/>
    <property type="match status" value="1"/>
</dbReference>
<protein>
    <submittedName>
        <fullName evidence="4">Thioredoxin I</fullName>
    </submittedName>
</protein>
<accession>A0AA40F7N4</accession>
<dbReference type="Pfam" id="PF00085">
    <property type="entry name" value="Thioredoxin"/>
    <property type="match status" value="1"/>
</dbReference>
<dbReference type="EMBL" id="JAUKUD010000001">
    <property type="protein sequence ID" value="KAK0752704.1"/>
    <property type="molecule type" value="Genomic_DNA"/>
</dbReference>
<feature type="domain" description="Thioredoxin" evidence="3">
    <location>
        <begin position="1"/>
        <end position="112"/>
    </location>
</feature>
<dbReference type="InterPro" id="IPR013766">
    <property type="entry name" value="Thioredoxin_domain"/>
</dbReference>
<dbReference type="PRINTS" id="PR00421">
    <property type="entry name" value="THIOREDOXIN"/>
</dbReference>